<name>A0A9D2JWB4_9BACT</name>
<dbReference type="Gene3D" id="2.40.128.510">
    <property type="entry name" value="Protein of unknown function DUF4738"/>
    <property type="match status" value="1"/>
</dbReference>
<dbReference type="AlphaFoldDB" id="A0A9D2JWB4"/>
<dbReference type="Pfam" id="PF15889">
    <property type="entry name" value="DUF4738"/>
    <property type="match status" value="1"/>
</dbReference>
<reference evidence="1" key="1">
    <citation type="journal article" date="2021" name="PeerJ">
        <title>Extensive microbial diversity within the chicken gut microbiome revealed by metagenomics and culture.</title>
        <authorList>
            <person name="Gilroy R."/>
            <person name="Ravi A."/>
            <person name="Getino M."/>
            <person name="Pursley I."/>
            <person name="Horton D.L."/>
            <person name="Alikhan N.F."/>
            <person name="Baker D."/>
            <person name="Gharbi K."/>
            <person name="Hall N."/>
            <person name="Watson M."/>
            <person name="Adriaenssens E.M."/>
            <person name="Foster-Nyarko E."/>
            <person name="Jarju S."/>
            <person name="Secka A."/>
            <person name="Antonio M."/>
            <person name="Oren A."/>
            <person name="Chaudhuri R.R."/>
            <person name="La Ragione R."/>
            <person name="Hildebrand F."/>
            <person name="Pallen M.J."/>
        </authorList>
    </citation>
    <scope>NUCLEOTIDE SEQUENCE</scope>
    <source>
        <strain evidence="1">ChiHecec3B27-8219</strain>
    </source>
</reference>
<sequence length="182" mass="20414">MRKYHYHWLGAAALLAVTLSCGEKKKEPDVIIAKKAENKTSKAIQAMSEYTDSRQTEWVGSLYTVEVKRQKDTSLPVVTLDDKTRYYDNTIAVRVIRKDGSVFFSKNFTKADFTSYLDAHTRERGALLGVVFVRAEGDYLLFAGSVGSPDMASDEYVPLVVKLSRMGNISITQDTILDTENN</sequence>
<dbReference type="EMBL" id="DXBE01000029">
    <property type="protein sequence ID" value="HIZ68962.1"/>
    <property type="molecule type" value="Genomic_DNA"/>
</dbReference>
<gene>
    <name evidence="1" type="ORF">H9966_03620</name>
</gene>
<comment type="caution">
    <text evidence="1">The sequence shown here is derived from an EMBL/GenBank/DDBJ whole genome shotgun (WGS) entry which is preliminary data.</text>
</comment>
<protein>
    <submittedName>
        <fullName evidence="1">DUF4738 domain-containing protein</fullName>
    </submittedName>
</protein>
<evidence type="ECO:0000313" key="1">
    <source>
        <dbReference type="EMBL" id="HIZ68962.1"/>
    </source>
</evidence>
<dbReference type="Proteomes" id="UP000824055">
    <property type="component" value="Unassembled WGS sequence"/>
</dbReference>
<dbReference type="PROSITE" id="PS51257">
    <property type="entry name" value="PROKAR_LIPOPROTEIN"/>
    <property type="match status" value="1"/>
</dbReference>
<dbReference type="InterPro" id="IPR031762">
    <property type="entry name" value="DUF4738"/>
</dbReference>
<proteinExistence type="predicted"/>
<reference evidence="1" key="2">
    <citation type="submission" date="2021-04" db="EMBL/GenBank/DDBJ databases">
        <authorList>
            <person name="Gilroy R."/>
        </authorList>
    </citation>
    <scope>NUCLEOTIDE SEQUENCE</scope>
    <source>
        <strain evidence="1">ChiHecec3B27-8219</strain>
    </source>
</reference>
<evidence type="ECO:0000313" key="2">
    <source>
        <dbReference type="Proteomes" id="UP000824055"/>
    </source>
</evidence>
<accession>A0A9D2JWB4</accession>
<organism evidence="1 2">
    <name type="scientific">Candidatus Prevotella avicola</name>
    <dbReference type="NCBI Taxonomy" id="2838738"/>
    <lineage>
        <taxon>Bacteria</taxon>
        <taxon>Pseudomonadati</taxon>
        <taxon>Bacteroidota</taxon>
        <taxon>Bacteroidia</taxon>
        <taxon>Bacteroidales</taxon>
        <taxon>Prevotellaceae</taxon>
        <taxon>Prevotella</taxon>
    </lineage>
</organism>